<evidence type="ECO:0000313" key="2">
    <source>
        <dbReference type="EMBL" id="KAJ4427732.1"/>
    </source>
</evidence>
<keyword evidence="3" id="KW-1185">Reference proteome</keyword>
<organism evidence="2 3">
    <name type="scientific">Periplaneta americana</name>
    <name type="common">American cockroach</name>
    <name type="synonym">Blatta americana</name>
    <dbReference type="NCBI Taxonomy" id="6978"/>
    <lineage>
        <taxon>Eukaryota</taxon>
        <taxon>Metazoa</taxon>
        <taxon>Ecdysozoa</taxon>
        <taxon>Arthropoda</taxon>
        <taxon>Hexapoda</taxon>
        <taxon>Insecta</taxon>
        <taxon>Pterygota</taxon>
        <taxon>Neoptera</taxon>
        <taxon>Polyneoptera</taxon>
        <taxon>Dictyoptera</taxon>
        <taxon>Blattodea</taxon>
        <taxon>Blattoidea</taxon>
        <taxon>Blattidae</taxon>
        <taxon>Blattinae</taxon>
        <taxon>Periplaneta</taxon>
    </lineage>
</organism>
<sequence length="270" mass="28703">MGRVQDEVPEAEVPKENPASVDPVKESPVISSHDDSKGSAVETKSPAGLPRKEVTPVREVPATVNGSNPYKQNSVGTKFAADLPKEDSTTVASVKEVRDVVNKPNRKSTASKKSAVNKIPAKQTEVDSNLNPTARPFTGAEVTPSVVKSDVEQVQIPAANIKTESKIDPRAGTTSKTEAVSSSEEVEKAPQAEGNEEQDLQEPAAPLGQRSGRQKPKGQAAAVQEVKVKGKKPAKVDDDLDFLLGLKKPVRATHTPIAQSVQVTKPTIED</sequence>
<dbReference type="Proteomes" id="UP001148838">
    <property type="component" value="Unassembled WGS sequence"/>
</dbReference>
<feature type="compositionally biased region" description="Low complexity" evidence="1">
    <location>
        <begin position="174"/>
        <end position="183"/>
    </location>
</feature>
<comment type="caution">
    <text evidence="2">The sequence shown here is derived from an EMBL/GenBank/DDBJ whole genome shotgun (WGS) entry which is preliminary data.</text>
</comment>
<dbReference type="EMBL" id="JAJSOF020000038">
    <property type="protein sequence ID" value="KAJ4427732.1"/>
    <property type="molecule type" value="Genomic_DNA"/>
</dbReference>
<gene>
    <name evidence="2" type="ORF">ANN_25384</name>
</gene>
<evidence type="ECO:0000313" key="3">
    <source>
        <dbReference type="Proteomes" id="UP001148838"/>
    </source>
</evidence>
<evidence type="ECO:0000256" key="1">
    <source>
        <dbReference type="SAM" id="MobiDB-lite"/>
    </source>
</evidence>
<proteinExistence type="predicted"/>
<feature type="non-terminal residue" evidence="2">
    <location>
        <position position="270"/>
    </location>
</feature>
<name>A0ABQ8S1B5_PERAM</name>
<reference evidence="2 3" key="1">
    <citation type="journal article" date="2022" name="Allergy">
        <title>Genome assembly and annotation of Periplaneta americana reveal a comprehensive cockroach allergen profile.</title>
        <authorList>
            <person name="Wang L."/>
            <person name="Xiong Q."/>
            <person name="Saelim N."/>
            <person name="Wang L."/>
            <person name="Nong W."/>
            <person name="Wan A.T."/>
            <person name="Shi M."/>
            <person name="Liu X."/>
            <person name="Cao Q."/>
            <person name="Hui J.H.L."/>
            <person name="Sookrung N."/>
            <person name="Leung T.F."/>
            <person name="Tungtrongchitr A."/>
            <person name="Tsui S.K.W."/>
        </authorList>
    </citation>
    <scope>NUCLEOTIDE SEQUENCE [LARGE SCALE GENOMIC DNA]</scope>
    <source>
        <strain evidence="2">PWHHKU_190912</strain>
    </source>
</reference>
<protein>
    <submittedName>
        <fullName evidence="2">Uncharacterized protein</fullName>
    </submittedName>
</protein>
<accession>A0ABQ8S1B5</accession>
<feature type="region of interest" description="Disordered" evidence="1">
    <location>
        <begin position="1"/>
        <end position="232"/>
    </location>
</feature>
<feature type="compositionally biased region" description="Polar residues" evidence="1">
    <location>
        <begin position="64"/>
        <end position="76"/>
    </location>
</feature>